<dbReference type="Proteomes" id="UP000030993">
    <property type="component" value="Unassembled WGS sequence"/>
</dbReference>
<evidence type="ECO:0000313" key="2">
    <source>
        <dbReference type="EMBL" id="KHM52003.1"/>
    </source>
</evidence>
<keyword evidence="3" id="KW-1185">Reference proteome</keyword>
<proteinExistence type="predicted"/>
<dbReference type="AlphaFoldDB" id="A0A0B2JZ23"/>
<feature type="transmembrane region" description="Helical" evidence="1">
    <location>
        <begin position="178"/>
        <end position="197"/>
    </location>
</feature>
<evidence type="ECO:0000313" key="3">
    <source>
        <dbReference type="Proteomes" id="UP000030993"/>
    </source>
</evidence>
<gene>
    <name evidence="2" type="ORF">NZ47_07330</name>
</gene>
<organism evidence="2 3">
    <name type="scientific">Anaerovibrio lipolyticus</name>
    <dbReference type="NCBI Taxonomy" id="82374"/>
    <lineage>
        <taxon>Bacteria</taxon>
        <taxon>Bacillati</taxon>
        <taxon>Bacillota</taxon>
        <taxon>Negativicutes</taxon>
        <taxon>Selenomonadales</taxon>
        <taxon>Selenomonadaceae</taxon>
        <taxon>Anaerovibrio</taxon>
    </lineage>
</organism>
<feature type="transmembrane region" description="Helical" evidence="1">
    <location>
        <begin position="127"/>
        <end position="147"/>
    </location>
</feature>
<feature type="transmembrane region" description="Helical" evidence="1">
    <location>
        <begin position="16"/>
        <end position="34"/>
    </location>
</feature>
<name>A0A0B2JZ23_9FIRM</name>
<reference evidence="2 3" key="1">
    <citation type="journal article" date="2013" name="PLoS ONE">
        <title>Identification and characterization of three novel lipases belonging to families II and V from Anaerovibrio lipolyticus 5ST.</title>
        <authorList>
            <person name="Prive F."/>
            <person name="Kaderbhai N.N."/>
            <person name="Girdwood S."/>
            <person name="Worgan H.J."/>
            <person name="Pinloche E."/>
            <person name="Scollan N.D."/>
            <person name="Huws S.A."/>
            <person name="Newbold C.J."/>
        </authorList>
    </citation>
    <scope>NUCLEOTIDE SEQUENCE [LARGE SCALE GENOMIC DNA]</scope>
    <source>
        <strain evidence="2 3">5S</strain>
    </source>
</reference>
<keyword evidence="1" id="KW-0812">Transmembrane</keyword>
<evidence type="ECO:0000256" key="1">
    <source>
        <dbReference type="SAM" id="Phobius"/>
    </source>
</evidence>
<accession>A0A0B2JZ23</accession>
<feature type="transmembrane region" description="Helical" evidence="1">
    <location>
        <begin position="64"/>
        <end position="81"/>
    </location>
</feature>
<sequence>MDQLIIPLAVYLRESFIKYFEVYFALIAMTYIYTSGIPREIPFLLICCSFIVFLKMAISDLTFHEISLCQVFLLLVLVLGYRVSMDDSFLTLIMRLILAGSFFWMQQQLFTQKNIGTGTRLEADYKGVAYIPFFAVALLLAVLLNVAKYYSNNVYFFSALFSGFSYFDWVLSLYADTIFGFIPIAFFVCIGLIKMFLNRRFAKSQASMGTGDVLFLSIMFLMFEPSYFFAIYLCSLLLMLFDSLVVQKGVSVNVQQNFQKAGNI</sequence>
<keyword evidence="1" id="KW-1133">Transmembrane helix</keyword>
<protein>
    <submittedName>
        <fullName evidence="2">Uncharacterized protein</fullName>
    </submittedName>
</protein>
<keyword evidence="1" id="KW-0472">Membrane</keyword>
<feature type="transmembrane region" description="Helical" evidence="1">
    <location>
        <begin position="154"/>
        <end position="172"/>
    </location>
</feature>
<feature type="transmembrane region" description="Helical" evidence="1">
    <location>
        <begin position="88"/>
        <end position="107"/>
    </location>
</feature>
<feature type="transmembrane region" description="Helical" evidence="1">
    <location>
        <begin position="229"/>
        <end position="246"/>
    </location>
</feature>
<feature type="transmembrane region" description="Helical" evidence="1">
    <location>
        <begin position="41"/>
        <end position="58"/>
    </location>
</feature>
<comment type="caution">
    <text evidence="2">The sequence shown here is derived from an EMBL/GenBank/DDBJ whole genome shotgun (WGS) entry which is preliminary data.</text>
</comment>
<dbReference type="EMBL" id="JSCE01000149">
    <property type="protein sequence ID" value="KHM52003.1"/>
    <property type="molecule type" value="Genomic_DNA"/>
</dbReference>
<dbReference type="RefSeq" id="WP_039208517.1">
    <property type="nucleotide sequence ID" value="NZ_JSCE01000149.1"/>
</dbReference>
<dbReference type="STRING" id="82374.NZ47_07330"/>